<dbReference type="EMBL" id="KB206169">
    <property type="protein sequence ID" value="ELP94966.1"/>
    <property type="molecule type" value="Genomic_DNA"/>
</dbReference>
<keyword evidence="2" id="KW-1185">Reference proteome</keyword>
<gene>
    <name evidence="1" type="ORF">EIN_251100</name>
</gene>
<organism evidence="1 2">
    <name type="scientific">Entamoeba invadens IP1</name>
    <dbReference type="NCBI Taxonomy" id="370355"/>
    <lineage>
        <taxon>Eukaryota</taxon>
        <taxon>Amoebozoa</taxon>
        <taxon>Evosea</taxon>
        <taxon>Archamoebae</taxon>
        <taxon>Mastigamoebida</taxon>
        <taxon>Entamoebidae</taxon>
        <taxon>Entamoeba</taxon>
    </lineage>
</organism>
<dbReference type="Proteomes" id="UP000014680">
    <property type="component" value="Unassembled WGS sequence"/>
</dbReference>
<dbReference type="VEuPathDB" id="AmoebaDB:EIN_251100"/>
<dbReference type="AlphaFoldDB" id="A0A0A1UEE9"/>
<dbReference type="OrthoDB" id="29156at2759"/>
<protein>
    <recommendedName>
        <fullName evidence="3">CID domain-containing protein</fullName>
    </recommendedName>
</protein>
<dbReference type="GeneID" id="14893964"/>
<dbReference type="RefSeq" id="XP_004261737.1">
    <property type="nucleotide sequence ID" value="XM_004261689.1"/>
</dbReference>
<sequence>MSRVKLSDVINQAVAPENTGFNQNKFKIVLKAVGKYTLGAEALKNQLALKFNAYAHLKLGEVEMYNTLCLMQYVVKRSVKLQKQLHLNEFVEVYKKVLFLVPFKKITDKNIVAIKAIQLVKEWSEFSEMFPYNDLLEVVEKKLSGCDSRVNHTIDISHNSFEDVPVETERMSLDQPRSVDFSTTQPVMKSESPTLFSYVKQALQEGQLDGGPVVLSAI</sequence>
<proteinExistence type="predicted"/>
<reference evidence="1 2" key="1">
    <citation type="submission" date="2012-10" db="EMBL/GenBank/DDBJ databases">
        <authorList>
            <person name="Zafar N."/>
            <person name="Inman J."/>
            <person name="Hall N."/>
            <person name="Lorenzi H."/>
            <person name="Caler E."/>
        </authorList>
    </citation>
    <scope>NUCLEOTIDE SEQUENCE [LARGE SCALE GENOMIC DNA]</scope>
    <source>
        <strain evidence="1 2">IP1</strain>
    </source>
</reference>
<evidence type="ECO:0008006" key="3">
    <source>
        <dbReference type="Google" id="ProtNLM"/>
    </source>
</evidence>
<evidence type="ECO:0000313" key="2">
    <source>
        <dbReference type="Proteomes" id="UP000014680"/>
    </source>
</evidence>
<accession>A0A0A1UEE9</accession>
<name>A0A0A1UEE9_ENTIV</name>
<evidence type="ECO:0000313" key="1">
    <source>
        <dbReference type="EMBL" id="ELP94966.1"/>
    </source>
</evidence>
<dbReference type="KEGG" id="eiv:EIN_251100"/>